<evidence type="ECO:0000256" key="1">
    <source>
        <dbReference type="SAM" id="MobiDB-lite"/>
    </source>
</evidence>
<accession>A0A0C9ZMZ7</accession>
<dbReference type="Proteomes" id="UP000054018">
    <property type="component" value="Unassembled WGS sequence"/>
</dbReference>
<dbReference type="EMBL" id="KN833723">
    <property type="protein sequence ID" value="KIK23757.1"/>
    <property type="molecule type" value="Genomic_DNA"/>
</dbReference>
<gene>
    <name evidence="2" type="ORF">PISMIDRAFT_10715</name>
</gene>
<dbReference type="HOGENOM" id="CLU_068731_0_1_1"/>
<protein>
    <submittedName>
        <fullName evidence="2">Uncharacterized protein</fullName>
    </submittedName>
</protein>
<sequence>MSREFAQVCICGRSFSDIAVFMRHNRNCQRGKKCLSSALTRVKEIYQNKRPWRLVGEEGTHSAFCEDGTALIKDPTNGYPGPSQPRESGQLDYLSDITGSDLPQTDIGDLPLDMLPEPPRPLPPPCIVTEMASSRTVMVSHAQLPDDTCPPSASQRVHPRATFKSQVNGFGLFHVYDKDSVPLFDPEDPSSEDPPLQTPLRHGEEDNPSNPFHPYPNESSLLLGDWYWNHGSQKSWSSFRKLVAIVGNAEFRPDDI</sequence>
<organism evidence="2 3">
    <name type="scientific">Pisolithus microcarpus 441</name>
    <dbReference type="NCBI Taxonomy" id="765257"/>
    <lineage>
        <taxon>Eukaryota</taxon>
        <taxon>Fungi</taxon>
        <taxon>Dikarya</taxon>
        <taxon>Basidiomycota</taxon>
        <taxon>Agaricomycotina</taxon>
        <taxon>Agaricomycetes</taxon>
        <taxon>Agaricomycetidae</taxon>
        <taxon>Boletales</taxon>
        <taxon>Sclerodermatineae</taxon>
        <taxon>Pisolithaceae</taxon>
        <taxon>Pisolithus</taxon>
    </lineage>
</organism>
<name>A0A0C9ZMZ7_9AGAM</name>
<reference evidence="2 3" key="1">
    <citation type="submission" date="2014-04" db="EMBL/GenBank/DDBJ databases">
        <authorList>
            <consortium name="DOE Joint Genome Institute"/>
            <person name="Kuo A."/>
            <person name="Kohler A."/>
            <person name="Costa M.D."/>
            <person name="Nagy L.G."/>
            <person name="Floudas D."/>
            <person name="Copeland A."/>
            <person name="Barry K.W."/>
            <person name="Cichocki N."/>
            <person name="Veneault-Fourrey C."/>
            <person name="LaButti K."/>
            <person name="Lindquist E.A."/>
            <person name="Lipzen A."/>
            <person name="Lundell T."/>
            <person name="Morin E."/>
            <person name="Murat C."/>
            <person name="Sun H."/>
            <person name="Tunlid A."/>
            <person name="Henrissat B."/>
            <person name="Grigoriev I.V."/>
            <person name="Hibbett D.S."/>
            <person name="Martin F."/>
            <person name="Nordberg H.P."/>
            <person name="Cantor M.N."/>
            <person name="Hua S.X."/>
        </authorList>
    </citation>
    <scope>NUCLEOTIDE SEQUENCE [LARGE SCALE GENOMIC DNA]</scope>
    <source>
        <strain evidence="2 3">441</strain>
    </source>
</reference>
<dbReference type="OrthoDB" id="2648637at2759"/>
<proteinExistence type="predicted"/>
<keyword evidence="3" id="KW-1185">Reference proteome</keyword>
<feature type="region of interest" description="Disordered" evidence="1">
    <location>
        <begin position="181"/>
        <end position="216"/>
    </location>
</feature>
<evidence type="ECO:0000313" key="2">
    <source>
        <dbReference type="EMBL" id="KIK23757.1"/>
    </source>
</evidence>
<dbReference type="STRING" id="765257.A0A0C9ZMZ7"/>
<evidence type="ECO:0000313" key="3">
    <source>
        <dbReference type="Proteomes" id="UP000054018"/>
    </source>
</evidence>
<reference evidence="3" key="2">
    <citation type="submission" date="2015-01" db="EMBL/GenBank/DDBJ databases">
        <title>Evolutionary Origins and Diversification of the Mycorrhizal Mutualists.</title>
        <authorList>
            <consortium name="DOE Joint Genome Institute"/>
            <consortium name="Mycorrhizal Genomics Consortium"/>
            <person name="Kohler A."/>
            <person name="Kuo A."/>
            <person name="Nagy L.G."/>
            <person name="Floudas D."/>
            <person name="Copeland A."/>
            <person name="Barry K.W."/>
            <person name="Cichocki N."/>
            <person name="Veneault-Fourrey C."/>
            <person name="LaButti K."/>
            <person name="Lindquist E.A."/>
            <person name="Lipzen A."/>
            <person name="Lundell T."/>
            <person name="Morin E."/>
            <person name="Murat C."/>
            <person name="Riley R."/>
            <person name="Ohm R."/>
            <person name="Sun H."/>
            <person name="Tunlid A."/>
            <person name="Henrissat B."/>
            <person name="Grigoriev I.V."/>
            <person name="Hibbett D.S."/>
            <person name="Martin F."/>
        </authorList>
    </citation>
    <scope>NUCLEOTIDE SEQUENCE [LARGE SCALE GENOMIC DNA]</scope>
    <source>
        <strain evidence="3">441</strain>
    </source>
</reference>
<dbReference type="AlphaFoldDB" id="A0A0C9ZMZ7"/>